<gene>
    <name evidence="10" type="ORF">ACFOSB_00980</name>
</gene>
<feature type="transmembrane region" description="Helical" evidence="8">
    <location>
        <begin position="14"/>
        <end position="34"/>
    </location>
</feature>
<dbReference type="PROSITE" id="PS51007">
    <property type="entry name" value="CYTC"/>
    <property type="match status" value="1"/>
</dbReference>
<keyword evidence="2 6" id="KW-0349">Heme</keyword>
<evidence type="ECO:0000256" key="7">
    <source>
        <dbReference type="SAM" id="MobiDB-lite"/>
    </source>
</evidence>
<name>A0ABV7Z2Y3_9DEIO</name>
<dbReference type="EMBL" id="JBHRZG010000001">
    <property type="protein sequence ID" value="MFC3831434.1"/>
    <property type="molecule type" value="Genomic_DNA"/>
</dbReference>
<dbReference type="InterPro" id="IPR009056">
    <property type="entry name" value="Cyt_c-like_dom"/>
</dbReference>
<dbReference type="Gene3D" id="1.10.760.10">
    <property type="entry name" value="Cytochrome c-like domain"/>
    <property type="match status" value="1"/>
</dbReference>
<comment type="caution">
    <text evidence="10">The sequence shown here is derived from an EMBL/GenBank/DDBJ whole genome shotgun (WGS) entry which is preliminary data.</text>
</comment>
<evidence type="ECO:0000256" key="8">
    <source>
        <dbReference type="SAM" id="Phobius"/>
    </source>
</evidence>
<accession>A0ABV7Z2Y3</accession>
<evidence type="ECO:0000256" key="5">
    <source>
        <dbReference type="ARBA" id="ARBA00023004"/>
    </source>
</evidence>
<dbReference type="RefSeq" id="WP_322473105.1">
    <property type="nucleotide sequence ID" value="NZ_JBHRZG010000001.1"/>
</dbReference>
<keyword evidence="4" id="KW-0249">Electron transport</keyword>
<protein>
    <submittedName>
        <fullName evidence="10">C-type cytochrome</fullName>
    </submittedName>
</protein>
<proteinExistence type="predicted"/>
<keyword evidence="1" id="KW-0813">Transport</keyword>
<organism evidence="10 11">
    <name type="scientific">Deinococcus rufus</name>
    <dbReference type="NCBI Taxonomy" id="2136097"/>
    <lineage>
        <taxon>Bacteria</taxon>
        <taxon>Thermotogati</taxon>
        <taxon>Deinococcota</taxon>
        <taxon>Deinococci</taxon>
        <taxon>Deinococcales</taxon>
        <taxon>Deinococcaceae</taxon>
        <taxon>Deinococcus</taxon>
    </lineage>
</organism>
<evidence type="ECO:0000256" key="1">
    <source>
        <dbReference type="ARBA" id="ARBA00022448"/>
    </source>
</evidence>
<reference evidence="11" key="1">
    <citation type="journal article" date="2019" name="Int. J. Syst. Evol. Microbiol.">
        <title>The Global Catalogue of Microorganisms (GCM) 10K type strain sequencing project: providing services to taxonomists for standard genome sequencing and annotation.</title>
        <authorList>
            <consortium name="The Broad Institute Genomics Platform"/>
            <consortium name="The Broad Institute Genome Sequencing Center for Infectious Disease"/>
            <person name="Wu L."/>
            <person name="Ma J."/>
        </authorList>
    </citation>
    <scope>NUCLEOTIDE SEQUENCE [LARGE SCALE GENOMIC DNA]</scope>
    <source>
        <strain evidence="11">CCTCC AB 2017081</strain>
    </source>
</reference>
<keyword evidence="11" id="KW-1185">Reference proteome</keyword>
<keyword evidence="8" id="KW-0472">Membrane</keyword>
<feature type="region of interest" description="Disordered" evidence="7">
    <location>
        <begin position="47"/>
        <end position="135"/>
    </location>
</feature>
<evidence type="ECO:0000256" key="4">
    <source>
        <dbReference type="ARBA" id="ARBA00022982"/>
    </source>
</evidence>
<sequence length="221" mass="21305">MNRTPYSRWTAGSVLSWALGVTLGVILGVALLIATPIMMRAATPAPSANAEAGEPAQAGSNAEAGANSASGTAGEAGTDMASGSSGAAGTNAESGAGGESSSMSGSASTGAAAGEGATPPAAPATEGAAPAAGASGDVQAGQTVYAANCSGCHGENGQGVVGPSLVTADGPKAWTDAQFLATLREGKTPERQLSAAMPRFSEAQISDAQVVNLHAYIKTLN</sequence>
<dbReference type="PANTHER" id="PTHR37823">
    <property type="entry name" value="CYTOCHROME C-553-LIKE"/>
    <property type="match status" value="1"/>
</dbReference>
<dbReference type="InterPro" id="IPR036909">
    <property type="entry name" value="Cyt_c-like_dom_sf"/>
</dbReference>
<dbReference type="PANTHER" id="PTHR37823:SF1">
    <property type="entry name" value="CYTOCHROME C-553-LIKE"/>
    <property type="match status" value="1"/>
</dbReference>
<evidence type="ECO:0000256" key="2">
    <source>
        <dbReference type="ARBA" id="ARBA00022617"/>
    </source>
</evidence>
<evidence type="ECO:0000259" key="9">
    <source>
        <dbReference type="PROSITE" id="PS51007"/>
    </source>
</evidence>
<evidence type="ECO:0000256" key="6">
    <source>
        <dbReference type="PROSITE-ProRule" id="PRU00433"/>
    </source>
</evidence>
<evidence type="ECO:0000256" key="3">
    <source>
        <dbReference type="ARBA" id="ARBA00022723"/>
    </source>
</evidence>
<dbReference type="SUPFAM" id="SSF46626">
    <property type="entry name" value="Cytochrome c"/>
    <property type="match status" value="1"/>
</dbReference>
<feature type="domain" description="Cytochrome c" evidence="9">
    <location>
        <begin position="136"/>
        <end position="221"/>
    </location>
</feature>
<keyword evidence="5 6" id="KW-0408">Iron</keyword>
<dbReference type="Pfam" id="PF13442">
    <property type="entry name" value="Cytochrome_CBB3"/>
    <property type="match status" value="1"/>
</dbReference>
<dbReference type="InterPro" id="IPR051811">
    <property type="entry name" value="Cytochrome_c550/c551-like"/>
</dbReference>
<keyword evidence="8" id="KW-0812">Transmembrane</keyword>
<dbReference type="Proteomes" id="UP001595803">
    <property type="component" value="Unassembled WGS sequence"/>
</dbReference>
<keyword evidence="8" id="KW-1133">Transmembrane helix</keyword>
<keyword evidence="3 6" id="KW-0479">Metal-binding</keyword>
<evidence type="ECO:0000313" key="10">
    <source>
        <dbReference type="EMBL" id="MFC3831434.1"/>
    </source>
</evidence>
<evidence type="ECO:0000313" key="11">
    <source>
        <dbReference type="Proteomes" id="UP001595803"/>
    </source>
</evidence>